<dbReference type="Proteomes" id="UP000045978">
    <property type="component" value="Unassembled WGS sequence"/>
</dbReference>
<dbReference type="SUPFAM" id="SSF52980">
    <property type="entry name" value="Restriction endonuclease-like"/>
    <property type="match status" value="1"/>
</dbReference>
<dbReference type="InterPro" id="IPR025745">
    <property type="entry name" value="Mrr-like_N_dom"/>
</dbReference>
<evidence type="ECO:0000313" key="4">
    <source>
        <dbReference type="Proteomes" id="UP000045978"/>
    </source>
</evidence>
<dbReference type="REBASE" id="163982">
    <property type="entry name" value="Xsp730MrrP"/>
</dbReference>
<feature type="domain" description="Restriction endonuclease type IV Mrr" evidence="1">
    <location>
        <begin position="153"/>
        <end position="268"/>
    </location>
</feature>
<dbReference type="PANTHER" id="PTHR30015">
    <property type="entry name" value="MRR RESTRICTION SYSTEM PROTEIN"/>
    <property type="match status" value="1"/>
</dbReference>
<proteinExistence type="predicted"/>
<dbReference type="InterPro" id="IPR011856">
    <property type="entry name" value="tRNA_endonuc-like_dom_sf"/>
</dbReference>
<evidence type="ECO:0000259" key="2">
    <source>
        <dbReference type="Pfam" id="PF14338"/>
    </source>
</evidence>
<name>A0A0K3A3U7_9XANT</name>
<keyword evidence="3" id="KW-0378">Hydrolase</keyword>
<reference evidence="3 4" key="1">
    <citation type="submission" date="2015-07" db="EMBL/GenBank/DDBJ databases">
        <authorList>
            <person name="Noorani M."/>
        </authorList>
    </citation>
    <scope>NUCLEOTIDE SEQUENCE [LARGE SCALE GENOMIC DNA]</scope>
    <source>
        <strain evidence="3">LMG730</strain>
    </source>
</reference>
<dbReference type="InterPro" id="IPR011335">
    <property type="entry name" value="Restrct_endonuc-II-like"/>
</dbReference>
<sequence>MANITKRRKGELIRMLFQILKAQPEGMRASEALEILAKQATLTEYEEGNYETGGRRFEKIVRFSTVAPVKAGWLVKDKGIWTLTPEGEAALQTYPDPEQFTRAVGQLYRKWKSAQPDPIEGEEGEEEIGEGSATITLEEAEERAWAEIEAYLAAMPPYDFQELVGSLLKAMGYHVAWIAPPGKDGGTDIIAYNDPLGTRPPRIKVQVKRNANSPRIDVRDLRSFMAVLGEGDVGLFVALSGFTKDADYEARQSHRRINLIDARKLLGLWTAHYAQLDDVARTRMPLKPVWFLAGDE</sequence>
<dbReference type="GO" id="GO:0003677">
    <property type="term" value="F:DNA binding"/>
    <property type="evidence" value="ECO:0007669"/>
    <property type="project" value="InterPro"/>
</dbReference>
<dbReference type="InterPro" id="IPR052906">
    <property type="entry name" value="Type_IV_Methyl-Rstrct_Enzyme"/>
</dbReference>
<dbReference type="RefSeq" id="WP_053838758.1">
    <property type="nucleotide sequence ID" value="NZ_CP076251.1"/>
</dbReference>
<keyword evidence="3" id="KW-0255">Endonuclease</keyword>
<evidence type="ECO:0000259" key="1">
    <source>
        <dbReference type="Pfam" id="PF04471"/>
    </source>
</evidence>
<dbReference type="PANTHER" id="PTHR30015:SF7">
    <property type="entry name" value="TYPE IV METHYL-DIRECTED RESTRICTION ENZYME ECOKMRR"/>
    <property type="match status" value="1"/>
</dbReference>
<evidence type="ECO:0000313" key="3">
    <source>
        <dbReference type="EMBL" id="CTP90240.1"/>
    </source>
</evidence>
<keyword evidence="3" id="KW-0540">Nuclease</keyword>
<dbReference type="Pfam" id="PF04471">
    <property type="entry name" value="Mrr_cat"/>
    <property type="match status" value="1"/>
</dbReference>
<dbReference type="GO" id="GO:0015666">
    <property type="term" value="F:restriction endodeoxyribonuclease activity"/>
    <property type="evidence" value="ECO:0007669"/>
    <property type="project" value="TreeGrafter"/>
</dbReference>
<dbReference type="AlphaFoldDB" id="A0A0K3A3U7"/>
<feature type="domain" description="Restriction system protein Mrr-like N-terminal" evidence="2">
    <location>
        <begin position="12"/>
        <end position="92"/>
    </location>
</feature>
<organism evidence="3 4">
    <name type="scientific">Xanthomonas graminis pv. phlei</name>
    <dbReference type="NCBI Taxonomy" id="487906"/>
    <lineage>
        <taxon>Bacteria</taxon>
        <taxon>Pseudomonadati</taxon>
        <taxon>Pseudomonadota</taxon>
        <taxon>Gammaproteobacteria</taxon>
        <taxon>Lysobacterales</taxon>
        <taxon>Lysobacteraceae</taxon>
        <taxon>Xanthomonas</taxon>
        <taxon>Xanthomonas translucens group</taxon>
        <taxon>Xanthomonas graminis</taxon>
    </lineage>
</organism>
<gene>
    <name evidence="3" type="ORF">XTPLMG730_2747</name>
</gene>
<dbReference type="Pfam" id="PF14338">
    <property type="entry name" value="Mrr_N"/>
    <property type="match status" value="1"/>
</dbReference>
<dbReference type="Gene3D" id="3.40.1350.10">
    <property type="match status" value="1"/>
</dbReference>
<dbReference type="EMBL" id="CXOJ01000064">
    <property type="protein sequence ID" value="CTP90240.1"/>
    <property type="molecule type" value="Genomic_DNA"/>
</dbReference>
<protein>
    <submittedName>
        <fullName evidence="3">Restriction endonuclease</fullName>
    </submittedName>
</protein>
<accession>A0A0K3A3U7</accession>
<dbReference type="InterPro" id="IPR007560">
    <property type="entry name" value="Restrct_endonuc_IV_Mrr"/>
</dbReference>
<dbReference type="GO" id="GO:0009307">
    <property type="term" value="P:DNA restriction-modification system"/>
    <property type="evidence" value="ECO:0007669"/>
    <property type="project" value="InterPro"/>
</dbReference>